<feature type="region of interest" description="Disordered" evidence="1">
    <location>
        <begin position="1"/>
        <end position="60"/>
    </location>
</feature>
<sequence length="199" mass="21380">MGRYYTASDASREDRHGAREQQLVNEDVAIGTSRGELSTADTPRGRDEGGHGGRAPLSGLHSRGILEVNLAQRSEHRPVINMALPAASEDICSNDTEVFQSGVQDQEVGCVTQVAAGAPTLPTERTVTQEEVTEPQGEDPACWGRWQGTRGPEDSARLQWTRGSGETRGNVGEQKKECSAAAFSDGHRRVSCGPARLLL</sequence>
<evidence type="ECO:0000313" key="2">
    <source>
        <dbReference type="EMBL" id="KAK3241072.1"/>
    </source>
</evidence>
<dbReference type="AlphaFoldDB" id="A0AAE0EV11"/>
<protein>
    <submittedName>
        <fullName evidence="2">Uncharacterized protein</fullName>
    </submittedName>
</protein>
<name>A0AAE0EV11_9CHLO</name>
<proteinExistence type="predicted"/>
<evidence type="ECO:0000256" key="1">
    <source>
        <dbReference type="SAM" id="MobiDB-lite"/>
    </source>
</evidence>
<organism evidence="2 3">
    <name type="scientific">Cymbomonas tetramitiformis</name>
    <dbReference type="NCBI Taxonomy" id="36881"/>
    <lineage>
        <taxon>Eukaryota</taxon>
        <taxon>Viridiplantae</taxon>
        <taxon>Chlorophyta</taxon>
        <taxon>Pyramimonadophyceae</taxon>
        <taxon>Pyramimonadales</taxon>
        <taxon>Pyramimonadaceae</taxon>
        <taxon>Cymbomonas</taxon>
    </lineage>
</organism>
<dbReference type="EMBL" id="LGRX02033486">
    <property type="protein sequence ID" value="KAK3241072.1"/>
    <property type="molecule type" value="Genomic_DNA"/>
</dbReference>
<comment type="caution">
    <text evidence="2">The sequence shown here is derived from an EMBL/GenBank/DDBJ whole genome shotgun (WGS) entry which is preliminary data.</text>
</comment>
<keyword evidence="3" id="KW-1185">Reference proteome</keyword>
<feature type="region of interest" description="Disordered" evidence="1">
    <location>
        <begin position="130"/>
        <end position="175"/>
    </location>
</feature>
<reference evidence="2 3" key="1">
    <citation type="journal article" date="2015" name="Genome Biol. Evol.">
        <title>Comparative Genomics of a Bacterivorous Green Alga Reveals Evolutionary Causalities and Consequences of Phago-Mixotrophic Mode of Nutrition.</title>
        <authorList>
            <person name="Burns J.A."/>
            <person name="Paasch A."/>
            <person name="Narechania A."/>
            <person name="Kim E."/>
        </authorList>
    </citation>
    <scope>NUCLEOTIDE SEQUENCE [LARGE SCALE GENOMIC DNA]</scope>
    <source>
        <strain evidence="2 3">PLY_AMNH</strain>
    </source>
</reference>
<gene>
    <name evidence="2" type="ORF">CYMTET_49129</name>
</gene>
<feature type="compositionally biased region" description="Basic and acidic residues" evidence="1">
    <location>
        <begin position="10"/>
        <end position="19"/>
    </location>
</feature>
<dbReference type="Proteomes" id="UP001190700">
    <property type="component" value="Unassembled WGS sequence"/>
</dbReference>
<accession>A0AAE0EV11</accession>
<evidence type="ECO:0000313" key="3">
    <source>
        <dbReference type="Proteomes" id="UP001190700"/>
    </source>
</evidence>